<name>A0AAV4AI41_9GAST</name>
<keyword evidence="3" id="KW-1185">Reference proteome</keyword>
<feature type="region of interest" description="Disordered" evidence="1">
    <location>
        <begin position="1"/>
        <end position="28"/>
    </location>
</feature>
<evidence type="ECO:0000313" key="2">
    <source>
        <dbReference type="EMBL" id="GFO06450.1"/>
    </source>
</evidence>
<dbReference type="Proteomes" id="UP000735302">
    <property type="component" value="Unassembled WGS sequence"/>
</dbReference>
<comment type="caution">
    <text evidence="2">The sequence shown here is derived from an EMBL/GenBank/DDBJ whole genome shotgun (WGS) entry which is preliminary data.</text>
</comment>
<evidence type="ECO:0000256" key="1">
    <source>
        <dbReference type="SAM" id="MobiDB-lite"/>
    </source>
</evidence>
<dbReference type="AlphaFoldDB" id="A0AAV4AI41"/>
<dbReference type="EMBL" id="BLXT01003774">
    <property type="protein sequence ID" value="GFO06450.1"/>
    <property type="molecule type" value="Genomic_DNA"/>
</dbReference>
<reference evidence="2 3" key="1">
    <citation type="journal article" date="2021" name="Elife">
        <title>Chloroplast acquisition without the gene transfer in kleptoplastic sea slugs, Plakobranchus ocellatus.</title>
        <authorList>
            <person name="Maeda T."/>
            <person name="Takahashi S."/>
            <person name="Yoshida T."/>
            <person name="Shimamura S."/>
            <person name="Takaki Y."/>
            <person name="Nagai Y."/>
            <person name="Toyoda A."/>
            <person name="Suzuki Y."/>
            <person name="Arimoto A."/>
            <person name="Ishii H."/>
            <person name="Satoh N."/>
            <person name="Nishiyama T."/>
            <person name="Hasebe M."/>
            <person name="Maruyama T."/>
            <person name="Minagawa J."/>
            <person name="Obokata J."/>
            <person name="Shigenobu S."/>
        </authorList>
    </citation>
    <scope>NUCLEOTIDE SEQUENCE [LARGE SCALE GENOMIC DNA]</scope>
</reference>
<accession>A0AAV4AI41</accession>
<protein>
    <submittedName>
        <fullName evidence="2">Uncharacterized protein</fullName>
    </submittedName>
</protein>
<sequence>MIGQPCSYLSSDHLGRAGPDSRVAGERGEMRTLPLIASYSLGKVGSNEELQTKLHQPLSQHILRRLNPRVIGKAATATMATEAGFLSILAHLETRDT</sequence>
<gene>
    <name evidence="2" type="ORF">PoB_003295500</name>
</gene>
<organism evidence="2 3">
    <name type="scientific">Plakobranchus ocellatus</name>
    <dbReference type="NCBI Taxonomy" id="259542"/>
    <lineage>
        <taxon>Eukaryota</taxon>
        <taxon>Metazoa</taxon>
        <taxon>Spiralia</taxon>
        <taxon>Lophotrochozoa</taxon>
        <taxon>Mollusca</taxon>
        <taxon>Gastropoda</taxon>
        <taxon>Heterobranchia</taxon>
        <taxon>Euthyneura</taxon>
        <taxon>Panpulmonata</taxon>
        <taxon>Sacoglossa</taxon>
        <taxon>Placobranchoidea</taxon>
        <taxon>Plakobranchidae</taxon>
        <taxon>Plakobranchus</taxon>
    </lineage>
</organism>
<evidence type="ECO:0000313" key="3">
    <source>
        <dbReference type="Proteomes" id="UP000735302"/>
    </source>
</evidence>
<proteinExistence type="predicted"/>